<reference evidence="1 2" key="1">
    <citation type="submission" date="2024-03" db="EMBL/GenBank/DDBJ databases">
        <authorList>
            <person name="Gkanogiannis A."/>
            <person name="Becerra Lopez-Lavalle L."/>
        </authorList>
    </citation>
    <scope>NUCLEOTIDE SEQUENCE [LARGE SCALE GENOMIC DNA]</scope>
</reference>
<dbReference type="Proteomes" id="UP001642487">
    <property type="component" value="Chromosome 1"/>
</dbReference>
<gene>
    <name evidence="1" type="ORF">CITCOLO1_LOCUS44</name>
</gene>
<proteinExistence type="predicted"/>
<protein>
    <recommendedName>
        <fullName evidence="3">Neprosin domain-containing protein</fullName>
    </recommendedName>
</protein>
<accession>A0ABP0XK65</accession>
<dbReference type="EMBL" id="OZ021735">
    <property type="protein sequence ID" value="CAK9308535.1"/>
    <property type="molecule type" value="Genomic_DNA"/>
</dbReference>
<evidence type="ECO:0000313" key="2">
    <source>
        <dbReference type="Proteomes" id="UP001642487"/>
    </source>
</evidence>
<keyword evidence="2" id="KW-1185">Reference proteome</keyword>
<evidence type="ECO:0000313" key="1">
    <source>
        <dbReference type="EMBL" id="CAK9308535.1"/>
    </source>
</evidence>
<organism evidence="1 2">
    <name type="scientific">Citrullus colocynthis</name>
    <name type="common">colocynth</name>
    <dbReference type="NCBI Taxonomy" id="252529"/>
    <lineage>
        <taxon>Eukaryota</taxon>
        <taxon>Viridiplantae</taxon>
        <taxon>Streptophyta</taxon>
        <taxon>Embryophyta</taxon>
        <taxon>Tracheophyta</taxon>
        <taxon>Spermatophyta</taxon>
        <taxon>Magnoliopsida</taxon>
        <taxon>eudicotyledons</taxon>
        <taxon>Gunneridae</taxon>
        <taxon>Pentapetalae</taxon>
        <taxon>rosids</taxon>
        <taxon>fabids</taxon>
        <taxon>Cucurbitales</taxon>
        <taxon>Cucurbitaceae</taxon>
        <taxon>Benincaseae</taxon>
        <taxon>Citrullus</taxon>
    </lineage>
</organism>
<name>A0ABP0XK65_9ROSI</name>
<evidence type="ECO:0008006" key="3">
    <source>
        <dbReference type="Google" id="ProtNLM"/>
    </source>
</evidence>
<sequence>MTWRPALGQTGQPFRYSIIIQYFTINFIPSPPNMLGLGLEKLTWAWVGGPNKKCDESSIGPSPGIYNYYGKESGFSVSSPFSGAKSFAFDYCWEDNYETDV</sequence>